<dbReference type="WBParaSite" id="HPBE_0001090501-mRNA-1">
    <property type="protein sequence ID" value="HPBE_0001090501-mRNA-1"/>
    <property type="gene ID" value="HPBE_0001090501"/>
</dbReference>
<keyword evidence="15" id="KW-1185">Reference proteome</keyword>
<evidence type="ECO:0000256" key="9">
    <source>
        <dbReference type="ARBA" id="ARBA00023187"/>
    </source>
</evidence>
<dbReference type="SUPFAM" id="SSF49879">
    <property type="entry name" value="SMAD/FHA domain"/>
    <property type="match status" value="1"/>
</dbReference>
<name>A0A183FSI1_HELPZ</name>
<feature type="region of interest" description="Disordered" evidence="12">
    <location>
        <begin position="1"/>
        <end position="48"/>
    </location>
</feature>
<accession>A0A3P7ZRP3</accession>
<dbReference type="PANTHER" id="PTHR23308">
    <property type="entry name" value="NUCLEAR INHIBITOR OF PROTEIN PHOSPHATASE-1"/>
    <property type="match status" value="1"/>
</dbReference>
<dbReference type="GO" id="GO:0005681">
    <property type="term" value="C:spliceosomal complex"/>
    <property type="evidence" value="ECO:0007669"/>
    <property type="project" value="UniProtKB-KW"/>
</dbReference>
<dbReference type="EMBL" id="UZAH01026916">
    <property type="protein sequence ID" value="VDO86734.1"/>
    <property type="molecule type" value="Genomic_DNA"/>
</dbReference>
<feature type="domain" description="FHA" evidence="13">
    <location>
        <begin position="106"/>
        <end position="169"/>
    </location>
</feature>
<dbReference type="InterPro" id="IPR050923">
    <property type="entry name" value="Cell_Proc_Reg/RNA_Proc"/>
</dbReference>
<accession>A0A183FSI1</accession>
<evidence type="ECO:0000313" key="15">
    <source>
        <dbReference type="Proteomes" id="UP000050761"/>
    </source>
</evidence>
<keyword evidence="7" id="KW-0175">Coiled coil</keyword>
<evidence type="ECO:0000256" key="12">
    <source>
        <dbReference type="SAM" id="MobiDB-lite"/>
    </source>
</evidence>
<dbReference type="PROSITE" id="PS50006">
    <property type="entry name" value="FHA_DOMAIN"/>
    <property type="match status" value="1"/>
</dbReference>
<dbReference type="Gene3D" id="2.60.200.20">
    <property type="match status" value="1"/>
</dbReference>
<reference evidence="16" key="2">
    <citation type="submission" date="2019-09" db="UniProtKB">
        <authorList>
            <consortium name="WormBaseParasite"/>
        </authorList>
    </citation>
    <scope>IDENTIFICATION</scope>
</reference>
<dbReference type="AlphaFoldDB" id="A0A183FSI1"/>
<evidence type="ECO:0000256" key="8">
    <source>
        <dbReference type="ARBA" id="ARBA00023158"/>
    </source>
</evidence>
<evidence type="ECO:0000313" key="14">
    <source>
        <dbReference type="EMBL" id="VDO86734.1"/>
    </source>
</evidence>
<protein>
    <submittedName>
        <fullName evidence="16">FHA domain-containing protein</fullName>
    </submittedName>
</protein>
<keyword evidence="8" id="KW-0943">RNA-mediated gene silencing</keyword>
<evidence type="ECO:0000256" key="11">
    <source>
        <dbReference type="ARBA" id="ARBA00055964"/>
    </source>
</evidence>
<evidence type="ECO:0000256" key="2">
    <source>
        <dbReference type="ARBA" id="ARBA00022499"/>
    </source>
</evidence>
<gene>
    <name evidence="14" type="ORF">HPBE_LOCUS10906</name>
</gene>
<evidence type="ECO:0000256" key="10">
    <source>
        <dbReference type="ARBA" id="ARBA00023242"/>
    </source>
</evidence>
<dbReference type="GO" id="GO:0006397">
    <property type="term" value="P:mRNA processing"/>
    <property type="evidence" value="ECO:0007669"/>
    <property type="project" value="UniProtKB-KW"/>
</dbReference>
<keyword evidence="2" id="KW-1017">Isopeptide bond</keyword>
<dbReference type="SMART" id="SM00240">
    <property type="entry name" value="FHA"/>
    <property type="match status" value="1"/>
</dbReference>
<proteinExistence type="predicted"/>
<evidence type="ECO:0000313" key="16">
    <source>
        <dbReference type="WBParaSite" id="HPBE_0001090501-mRNA-1"/>
    </source>
</evidence>
<evidence type="ECO:0000256" key="6">
    <source>
        <dbReference type="ARBA" id="ARBA00022843"/>
    </source>
</evidence>
<comment type="function">
    <text evidence="11">Required for pre-mRNA splicing as component of the spliceosome. As a component of the minor spliceosome, involved in the splicing of U12-type introns in pre-mRNAs. Down-regulates NF-kappa-B signaling by competing with RELA for CREBBP/EP300 binding. Involved in the microRNA (miRNA) biogenesis. May be involved in cyclin-D1/CCND1 mRNA stability through the SNARP complex which associates with both the 3'end of the CCND1 gene and its mRNA.</text>
</comment>
<evidence type="ECO:0000256" key="5">
    <source>
        <dbReference type="ARBA" id="ARBA00022728"/>
    </source>
</evidence>
<dbReference type="Pfam" id="PF00498">
    <property type="entry name" value="FHA"/>
    <property type="match status" value="1"/>
</dbReference>
<keyword evidence="3" id="KW-0597">Phosphoprotein</keyword>
<reference evidence="14 15" key="1">
    <citation type="submission" date="2018-11" db="EMBL/GenBank/DDBJ databases">
        <authorList>
            <consortium name="Pathogen Informatics"/>
        </authorList>
    </citation>
    <scope>NUCLEOTIDE SEQUENCE [LARGE SCALE GENOMIC DNA]</scope>
</reference>
<evidence type="ECO:0000256" key="3">
    <source>
        <dbReference type="ARBA" id="ARBA00022553"/>
    </source>
</evidence>
<organism evidence="15 16">
    <name type="scientific">Heligmosomoides polygyrus</name>
    <name type="common">Parasitic roundworm</name>
    <dbReference type="NCBI Taxonomy" id="6339"/>
    <lineage>
        <taxon>Eukaryota</taxon>
        <taxon>Metazoa</taxon>
        <taxon>Ecdysozoa</taxon>
        <taxon>Nematoda</taxon>
        <taxon>Chromadorea</taxon>
        <taxon>Rhabditida</taxon>
        <taxon>Rhabditina</taxon>
        <taxon>Rhabditomorpha</taxon>
        <taxon>Strongyloidea</taxon>
        <taxon>Heligmosomidae</taxon>
        <taxon>Heligmosomoides</taxon>
    </lineage>
</organism>
<evidence type="ECO:0000259" key="13">
    <source>
        <dbReference type="PROSITE" id="PS50006"/>
    </source>
</evidence>
<sequence length="213" mass="24162">GGGHDRAKEVKKEPDEEGPSKRRSDSSAKNYGLEKKKKEDVPAKEKEKVNLGVSGKLAEDTNMYKGVLIKYNEPPEAKKPTIRWRLYPFKGDEALPVLHIHRQSAYLIGRDRKIADLPIDHPSCSKQHAVLQYRSVPFERADGTKARRVLPYIIDLGSSNGTLLNGAKIEPQRYVELKEKDVLKFGFSSREFVVLNEKSAGEEPARVKRREVR</sequence>
<dbReference type="FunFam" id="2.60.200.20:FF:000008">
    <property type="entry name" value="smad nuclear-interacting protein 1"/>
    <property type="match status" value="1"/>
</dbReference>
<evidence type="ECO:0000256" key="4">
    <source>
        <dbReference type="ARBA" id="ARBA00022664"/>
    </source>
</evidence>
<evidence type="ECO:0000256" key="1">
    <source>
        <dbReference type="ARBA" id="ARBA00004123"/>
    </source>
</evidence>
<evidence type="ECO:0000256" key="7">
    <source>
        <dbReference type="ARBA" id="ARBA00023054"/>
    </source>
</evidence>
<comment type="subcellular location">
    <subcellularLocation>
        <location evidence="1">Nucleus</location>
    </subcellularLocation>
</comment>
<dbReference type="InterPro" id="IPR008984">
    <property type="entry name" value="SMAD_FHA_dom_sf"/>
</dbReference>
<dbReference type="GO" id="GO:0008380">
    <property type="term" value="P:RNA splicing"/>
    <property type="evidence" value="ECO:0007669"/>
    <property type="project" value="UniProtKB-KW"/>
</dbReference>
<keyword evidence="9" id="KW-0508">mRNA splicing</keyword>
<dbReference type="InterPro" id="IPR000253">
    <property type="entry name" value="FHA_dom"/>
</dbReference>
<keyword evidence="6" id="KW-0832">Ubl conjugation</keyword>
<dbReference type="Proteomes" id="UP000050761">
    <property type="component" value="Unassembled WGS sequence"/>
</dbReference>
<keyword evidence="10" id="KW-0539">Nucleus</keyword>
<keyword evidence="5" id="KW-0747">Spliceosome</keyword>
<dbReference type="OrthoDB" id="444265at2759"/>
<dbReference type="GO" id="GO:0031047">
    <property type="term" value="P:regulatory ncRNA-mediated gene silencing"/>
    <property type="evidence" value="ECO:0007669"/>
    <property type="project" value="UniProtKB-KW"/>
</dbReference>
<dbReference type="CDD" id="cd22718">
    <property type="entry name" value="FHA_SNIP1"/>
    <property type="match status" value="1"/>
</dbReference>
<keyword evidence="4" id="KW-0507">mRNA processing</keyword>